<gene>
    <name evidence="3" type="ORF">PG994_002400</name>
</gene>
<dbReference type="PANTHER" id="PTHR35391:SF7">
    <property type="entry name" value="C2H2-TYPE DOMAIN-CONTAINING PROTEIN"/>
    <property type="match status" value="1"/>
</dbReference>
<feature type="compositionally biased region" description="Acidic residues" evidence="1">
    <location>
        <begin position="570"/>
        <end position="581"/>
    </location>
</feature>
<dbReference type="GeneID" id="92086872"/>
<reference evidence="3 4" key="1">
    <citation type="submission" date="2023-01" db="EMBL/GenBank/DDBJ databases">
        <title>Analysis of 21 Apiospora genomes using comparative genomics revels a genus with tremendous synthesis potential of carbohydrate active enzymes and secondary metabolites.</title>
        <authorList>
            <person name="Sorensen T."/>
        </authorList>
    </citation>
    <scope>NUCLEOTIDE SEQUENCE [LARGE SCALE GENOMIC DNA]</scope>
    <source>
        <strain evidence="3 4">CBS 135458</strain>
    </source>
</reference>
<dbReference type="RefSeq" id="XP_066721950.1">
    <property type="nucleotide sequence ID" value="XM_066853809.1"/>
</dbReference>
<keyword evidence="4" id="KW-1185">Reference proteome</keyword>
<evidence type="ECO:0000256" key="1">
    <source>
        <dbReference type="SAM" id="MobiDB-lite"/>
    </source>
</evidence>
<name>A0ABR1WW87_9PEZI</name>
<feature type="compositionally biased region" description="Low complexity" evidence="1">
    <location>
        <begin position="108"/>
        <end position="122"/>
    </location>
</feature>
<organism evidence="3 4">
    <name type="scientific">Apiospora phragmitis</name>
    <dbReference type="NCBI Taxonomy" id="2905665"/>
    <lineage>
        <taxon>Eukaryota</taxon>
        <taxon>Fungi</taxon>
        <taxon>Dikarya</taxon>
        <taxon>Ascomycota</taxon>
        <taxon>Pezizomycotina</taxon>
        <taxon>Sordariomycetes</taxon>
        <taxon>Xylariomycetidae</taxon>
        <taxon>Amphisphaeriales</taxon>
        <taxon>Apiosporaceae</taxon>
        <taxon>Apiospora</taxon>
    </lineage>
</organism>
<evidence type="ECO:0000259" key="2">
    <source>
        <dbReference type="PROSITE" id="PS00028"/>
    </source>
</evidence>
<comment type="caution">
    <text evidence="3">The sequence shown here is derived from an EMBL/GenBank/DDBJ whole genome shotgun (WGS) entry which is preliminary data.</text>
</comment>
<feature type="domain" description="C2H2-type" evidence="2">
    <location>
        <begin position="318"/>
        <end position="338"/>
    </location>
</feature>
<dbReference type="PANTHER" id="PTHR35391">
    <property type="entry name" value="C2H2-TYPE DOMAIN-CONTAINING PROTEIN-RELATED"/>
    <property type="match status" value="1"/>
</dbReference>
<dbReference type="SMART" id="SM00355">
    <property type="entry name" value="ZnF_C2H2"/>
    <property type="match status" value="3"/>
</dbReference>
<dbReference type="PROSITE" id="PS00028">
    <property type="entry name" value="ZINC_FINGER_C2H2_1"/>
    <property type="match status" value="1"/>
</dbReference>
<proteinExistence type="predicted"/>
<accession>A0ABR1WW87</accession>
<protein>
    <recommendedName>
        <fullName evidence="2">C2H2-type domain-containing protein</fullName>
    </recommendedName>
</protein>
<dbReference type="Proteomes" id="UP001480595">
    <property type="component" value="Unassembled WGS sequence"/>
</dbReference>
<evidence type="ECO:0000313" key="4">
    <source>
        <dbReference type="Proteomes" id="UP001480595"/>
    </source>
</evidence>
<feature type="region of interest" description="Disordered" evidence="1">
    <location>
        <begin position="98"/>
        <end position="126"/>
    </location>
</feature>
<feature type="compositionally biased region" description="Basic and acidic residues" evidence="1">
    <location>
        <begin position="587"/>
        <end position="598"/>
    </location>
</feature>
<sequence>MDQEDRQYLRVIGERVAETFSSFAHPLALADRLPSGRHISSETERFQLWAHSLGLYHEDHASLDYRVRDSDLVRDRPREVMLEVQEHLNNLLAIAKGERGPAEQDQDSASLTSSSGSSSDSSYVEQQEHIDLGSFDEVGFRLQGLTERLDTLYTIATRIRNPKNRPSKTNDQLYGNISHADRGPYRKEREEIETLTAAYLHRQYLLGILDSQDKLLAEFHSEELISQRHMGHDLQAYHCTYEQCQDSNRLYGTVKEWIDHESQHVQVWHCRKHQEEFETQPDYVHHLKMMHTDSFQEMFSDQLIGAVVAPSEHLHRGCPYCPSSFTDTADMQKHIIHHLERFALLACPSLDDDTEIAQDYNPSNESHHTLLCGREHSLVCDFPGIRELALRFLEIPKSTSFTQFKINTIFYSLENAAIICLLKSNQMWFSIDYPFEIISELCFIFDGFNLELTKPPLFKLLSRSSQEYVPCSDFTEDELASSRLRHTFISSNGALLKRQLQGLHLLVPFPMFNGLNDFVGGSFGDNFGPKLTLPNTPVPSSDMVSGWVSGCQQSLDESVHRNRYKMSSEGNEESNEAEINESSDVSNDSHDSDGHYDSDDSVGSGHYWSSRARYKFAQYVSTMSVKREAYISNPPVLKYVWKAVRMDPDCAICMAPAGLQCDCESKAMDAAIRQAEEKMMSVILYESVSSPTWMLPESF</sequence>
<feature type="region of interest" description="Disordered" evidence="1">
    <location>
        <begin position="561"/>
        <end position="602"/>
    </location>
</feature>
<dbReference type="EMBL" id="JAQQWL010000002">
    <property type="protein sequence ID" value="KAK8087426.1"/>
    <property type="molecule type" value="Genomic_DNA"/>
</dbReference>
<dbReference type="InterPro" id="IPR013087">
    <property type="entry name" value="Znf_C2H2_type"/>
</dbReference>
<evidence type="ECO:0000313" key="3">
    <source>
        <dbReference type="EMBL" id="KAK8087426.1"/>
    </source>
</evidence>